<sequence length="135" mass="14766">MKHLILSFALITSSLSLAEDIETTQIPSEQELKSITTHLDKGDLIESHKALTAISHPADTRKIHLLKSTIGANHGAKKVSDNGKFIILEGSAWIKLSDNTLIDGRVDKTSVIIIHKKTQVIAAFEGKFEVTTLLN</sequence>
<feature type="signal peptide" evidence="1">
    <location>
        <begin position="1"/>
        <end position="18"/>
    </location>
</feature>
<evidence type="ECO:0000313" key="2">
    <source>
        <dbReference type="EMBL" id="MFD2159881.1"/>
    </source>
</evidence>
<dbReference type="RefSeq" id="WP_377178471.1">
    <property type="nucleotide sequence ID" value="NZ_JBHUJB010000055.1"/>
</dbReference>
<feature type="chain" id="PRO_5045615661" description="Organic solvent tolerance-like N-terminal domain-containing protein" evidence="1">
    <location>
        <begin position="19"/>
        <end position="135"/>
    </location>
</feature>
<gene>
    <name evidence="2" type="ORF">ACFSW8_13315</name>
</gene>
<dbReference type="Proteomes" id="UP001597389">
    <property type="component" value="Unassembled WGS sequence"/>
</dbReference>
<proteinExistence type="predicted"/>
<name>A0ABW4ZD19_9BACT</name>
<keyword evidence="1" id="KW-0732">Signal</keyword>
<keyword evidence="3" id="KW-1185">Reference proteome</keyword>
<evidence type="ECO:0000313" key="3">
    <source>
        <dbReference type="Proteomes" id="UP001597389"/>
    </source>
</evidence>
<comment type="caution">
    <text evidence="2">The sequence shown here is derived from an EMBL/GenBank/DDBJ whole genome shotgun (WGS) entry which is preliminary data.</text>
</comment>
<dbReference type="EMBL" id="JBHUJB010000055">
    <property type="protein sequence ID" value="MFD2159881.1"/>
    <property type="molecule type" value="Genomic_DNA"/>
</dbReference>
<organism evidence="2 3">
    <name type="scientific">Rubritalea tangerina</name>
    <dbReference type="NCBI Taxonomy" id="430798"/>
    <lineage>
        <taxon>Bacteria</taxon>
        <taxon>Pseudomonadati</taxon>
        <taxon>Verrucomicrobiota</taxon>
        <taxon>Verrucomicrobiia</taxon>
        <taxon>Verrucomicrobiales</taxon>
        <taxon>Rubritaleaceae</taxon>
        <taxon>Rubritalea</taxon>
    </lineage>
</organism>
<evidence type="ECO:0008006" key="4">
    <source>
        <dbReference type="Google" id="ProtNLM"/>
    </source>
</evidence>
<evidence type="ECO:0000256" key="1">
    <source>
        <dbReference type="SAM" id="SignalP"/>
    </source>
</evidence>
<accession>A0ABW4ZD19</accession>
<protein>
    <recommendedName>
        <fullName evidence="4">Organic solvent tolerance-like N-terminal domain-containing protein</fullName>
    </recommendedName>
</protein>
<reference evidence="3" key="1">
    <citation type="journal article" date="2019" name="Int. J. Syst. Evol. Microbiol.">
        <title>The Global Catalogue of Microorganisms (GCM) 10K type strain sequencing project: providing services to taxonomists for standard genome sequencing and annotation.</title>
        <authorList>
            <consortium name="The Broad Institute Genomics Platform"/>
            <consortium name="The Broad Institute Genome Sequencing Center for Infectious Disease"/>
            <person name="Wu L."/>
            <person name="Ma J."/>
        </authorList>
    </citation>
    <scope>NUCLEOTIDE SEQUENCE [LARGE SCALE GENOMIC DNA]</scope>
    <source>
        <strain evidence="3">CCUG 57942</strain>
    </source>
</reference>